<dbReference type="AlphaFoldDB" id="A0A2N0U2Z7"/>
<gene>
    <name evidence="2" type="ORF">APR40_06990</name>
    <name evidence="1" type="ORF">BHS39_06995</name>
</gene>
<name>A0A2N0U2Z7_9FLAO</name>
<accession>A0A2N0U2Z7</accession>
<protein>
    <recommendedName>
        <fullName evidence="5">DUF4402 domain-containing protein</fullName>
    </recommendedName>
</protein>
<dbReference type="Proteomes" id="UP000176009">
    <property type="component" value="Unassembled WGS sequence"/>
</dbReference>
<dbReference type="EMBL" id="LKTR01000003">
    <property type="protein sequence ID" value="PKD21369.1"/>
    <property type="molecule type" value="Genomic_DNA"/>
</dbReference>
<evidence type="ECO:0000313" key="3">
    <source>
        <dbReference type="Proteomes" id="UP000176009"/>
    </source>
</evidence>
<reference evidence="1 3" key="2">
    <citation type="submission" date="2016-09" db="EMBL/GenBank/DDBJ databases">
        <title>Genome Sequence of Salegentibacter salarius,Isolated from a Marine Solar Saltern of the Yellow Sea in South Korea.</title>
        <authorList>
            <person name="Zheng Q."/>
            <person name="Liu Y."/>
        </authorList>
    </citation>
    <scope>NUCLEOTIDE SEQUENCE [LARGE SCALE GENOMIC DNA]</scope>
    <source>
        <strain evidence="1 3">KCTC 12974</strain>
    </source>
</reference>
<evidence type="ECO:0000313" key="4">
    <source>
        <dbReference type="Proteomes" id="UP000232533"/>
    </source>
</evidence>
<evidence type="ECO:0000313" key="2">
    <source>
        <dbReference type="EMBL" id="PKD21369.1"/>
    </source>
</evidence>
<organism evidence="2 4">
    <name type="scientific">Salegentibacter salarius</name>
    <dbReference type="NCBI Taxonomy" id="435906"/>
    <lineage>
        <taxon>Bacteria</taxon>
        <taxon>Pseudomonadati</taxon>
        <taxon>Bacteroidota</taxon>
        <taxon>Flavobacteriia</taxon>
        <taxon>Flavobacteriales</taxon>
        <taxon>Flavobacteriaceae</taxon>
        <taxon>Salegentibacter</taxon>
    </lineage>
</organism>
<dbReference type="Pfam" id="PF14352">
    <property type="entry name" value="DUF4402"/>
    <property type="match status" value="1"/>
</dbReference>
<comment type="caution">
    <text evidence="2">The sequence shown here is derived from an EMBL/GenBank/DDBJ whole genome shotgun (WGS) entry which is preliminary data.</text>
</comment>
<reference evidence="2 4" key="1">
    <citation type="submission" date="2015-10" db="EMBL/GenBank/DDBJ databases">
        <title>Draft genome sequence of Salegentibacter salinarum KCTC 12975.</title>
        <authorList>
            <person name="Lin W."/>
            <person name="Zheng Q."/>
        </authorList>
    </citation>
    <scope>NUCLEOTIDE SEQUENCE [LARGE SCALE GENOMIC DNA]</scope>
    <source>
        <strain evidence="2 4">KCTC 12974</strain>
    </source>
</reference>
<evidence type="ECO:0008006" key="5">
    <source>
        <dbReference type="Google" id="ProtNLM"/>
    </source>
</evidence>
<proteinExistence type="predicted"/>
<keyword evidence="3" id="KW-1185">Reference proteome</keyword>
<dbReference type="EMBL" id="MJBR01000052">
    <property type="protein sequence ID" value="OEY71215.1"/>
    <property type="molecule type" value="Genomic_DNA"/>
</dbReference>
<sequence>MLSVMEVSAQENPPIPIEVEVRTTQFLNFGSFTVGTNGGTVRVGPDGSRTGNGDIYLLNMGASPSYAIFDVYANPGTIIQIQPHLETTLSGPSGSDVKLRVNLQQDISTGSTFVVTKSPQEVFVGGTLYINSQVAGPPGPYNGNLRLTFIHQ</sequence>
<evidence type="ECO:0000313" key="1">
    <source>
        <dbReference type="EMBL" id="OEY71215.1"/>
    </source>
</evidence>
<dbReference type="InterPro" id="IPR025514">
    <property type="entry name" value="DUF4402"/>
</dbReference>
<dbReference type="Proteomes" id="UP000232533">
    <property type="component" value="Unassembled WGS sequence"/>
</dbReference>